<dbReference type="PROSITE" id="PS50977">
    <property type="entry name" value="HTH_TETR_2"/>
    <property type="match status" value="1"/>
</dbReference>
<evidence type="ECO:0000256" key="1">
    <source>
        <dbReference type="ARBA" id="ARBA00023015"/>
    </source>
</evidence>
<accession>Q0W1S6</accession>
<feature type="domain" description="HTH tetR-type" evidence="5">
    <location>
        <begin position="10"/>
        <end position="70"/>
    </location>
</feature>
<dbReference type="Proteomes" id="UP000000663">
    <property type="component" value="Chromosome"/>
</dbReference>
<name>Q0W1S6_METAR</name>
<dbReference type="InterPro" id="IPR001647">
    <property type="entry name" value="HTH_TetR"/>
</dbReference>
<keyword evidence="2 4" id="KW-0238">DNA-binding</keyword>
<dbReference type="KEGG" id="rci:RCIX2618"/>
<dbReference type="Gene3D" id="1.10.357.10">
    <property type="entry name" value="Tetracycline Repressor, domain 2"/>
    <property type="match status" value="1"/>
</dbReference>
<dbReference type="OrthoDB" id="135877at2157"/>
<keyword evidence="3" id="KW-0804">Transcription</keyword>
<dbReference type="SUPFAM" id="SSF46689">
    <property type="entry name" value="Homeodomain-like"/>
    <property type="match status" value="1"/>
</dbReference>
<dbReference type="GO" id="GO:0003700">
    <property type="term" value="F:DNA-binding transcription factor activity"/>
    <property type="evidence" value="ECO:0007669"/>
    <property type="project" value="TreeGrafter"/>
</dbReference>
<evidence type="ECO:0000256" key="2">
    <source>
        <dbReference type="ARBA" id="ARBA00023125"/>
    </source>
</evidence>
<evidence type="ECO:0000313" key="7">
    <source>
        <dbReference type="Proteomes" id="UP000000663"/>
    </source>
</evidence>
<sequence>MSRWAEGQDNYTRGRILDVTERLLYSQAPEGVAMESVARKAGISRAILYQHFSSRETLYAAVAVRIVSSLNKAIENRIFGTRGFRNVRASCLAVELFWQANPEKMAVLQKLRSLQVADPGDKNAQELIRLVRANQMTLAQAVKDGGGEGAFIAGIDPLATGQFFSMALHDARCLPPVHLPVLDRCGMRCEDFVKNCRDPVYRSLLTSPDN</sequence>
<organism evidence="6 7">
    <name type="scientific">Methanocella arvoryzae (strain DSM 22066 / NBRC 105507 / MRE50)</name>
    <dbReference type="NCBI Taxonomy" id="351160"/>
    <lineage>
        <taxon>Archaea</taxon>
        <taxon>Methanobacteriati</taxon>
        <taxon>Methanobacteriota</taxon>
        <taxon>Stenosarchaea group</taxon>
        <taxon>Methanomicrobia</taxon>
        <taxon>Methanocellales</taxon>
        <taxon>Methanocellaceae</taxon>
        <taxon>Methanocella</taxon>
    </lineage>
</organism>
<dbReference type="eggNOG" id="arCOG02644">
    <property type="taxonomic scope" value="Archaea"/>
</dbReference>
<dbReference type="PRINTS" id="PR00455">
    <property type="entry name" value="HTHTETR"/>
</dbReference>
<dbReference type="InterPro" id="IPR009057">
    <property type="entry name" value="Homeodomain-like_sf"/>
</dbReference>
<proteinExistence type="predicted"/>
<dbReference type="PANTHER" id="PTHR30055">
    <property type="entry name" value="HTH-TYPE TRANSCRIPTIONAL REGULATOR RUTR"/>
    <property type="match status" value="1"/>
</dbReference>
<reference evidence="6 7" key="1">
    <citation type="journal article" date="2006" name="Science">
        <title>Genome of rice cluster I archaea -- the key methane producers in the rice rhizosphere.</title>
        <authorList>
            <person name="Erkel C."/>
            <person name="Kube M."/>
            <person name="Reinhardt R."/>
            <person name="Liesack W."/>
        </authorList>
    </citation>
    <scope>NUCLEOTIDE SEQUENCE [LARGE SCALE GENOMIC DNA]</scope>
    <source>
        <strain evidence="7">DSM 22066 / NBRC 105507 / MRE50</strain>
    </source>
</reference>
<dbReference type="STRING" id="351160.RCIX2618"/>
<protein>
    <submittedName>
        <fullName evidence="6">Transcription regulator (TetR family)</fullName>
    </submittedName>
</protein>
<dbReference type="AlphaFoldDB" id="Q0W1S6"/>
<keyword evidence="7" id="KW-1185">Reference proteome</keyword>
<evidence type="ECO:0000313" key="6">
    <source>
        <dbReference type="EMBL" id="CAJ37667.1"/>
    </source>
</evidence>
<feature type="DNA-binding region" description="H-T-H motif" evidence="4">
    <location>
        <begin position="33"/>
        <end position="52"/>
    </location>
</feature>
<dbReference type="RefSeq" id="WP_012034918.1">
    <property type="nucleotide sequence ID" value="NC_009464.1"/>
</dbReference>
<gene>
    <name evidence="6" type="ORF">RCIX2618</name>
</gene>
<dbReference type="GeneID" id="5145048"/>
<dbReference type="PANTHER" id="PTHR30055:SF234">
    <property type="entry name" value="HTH-TYPE TRANSCRIPTIONAL REGULATOR BETI"/>
    <property type="match status" value="1"/>
</dbReference>
<dbReference type="EMBL" id="AM114193">
    <property type="protein sequence ID" value="CAJ37667.1"/>
    <property type="molecule type" value="Genomic_DNA"/>
</dbReference>
<evidence type="ECO:0000259" key="5">
    <source>
        <dbReference type="PROSITE" id="PS50977"/>
    </source>
</evidence>
<dbReference type="Pfam" id="PF00440">
    <property type="entry name" value="TetR_N"/>
    <property type="match status" value="1"/>
</dbReference>
<evidence type="ECO:0000256" key="3">
    <source>
        <dbReference type="ARBA" id="ARBA00023163"/>
    </source>
</evidence>
<keyword evidence="1" id="KW-0805">Transcription regulation</keyword>
<evidence type="ECO:0000256" key="4">
    <source>
        <dbReference type="PROSITE-ProRule" id="PRU00335"/>
    </source>
</evidence>
<dbReference type="GO" id="GO:0000976">
    <property type="term" value="F:transcription cis-regulatory region binding"/>
    <property type="evidence" value="ECO:0007669"/>
    <property type="project" value="TreeGrafter"/>
</dbReference>
<dbReference type="InterPro" id="IPR050109">
    <property type="entry name" value="HTH-type_TetR-like_transc_reg"/>
</dbReference>